<evidence type="ECO:0000256" key="1">
    <source>
        <dbReference type="ARBA" id="ARBA00005595"/>
    </source>
</evidence>
<keyword evidence="3" id="KW-1185">Reference proteome</keyword>
<dbReference type="EMBL" id="CAAALY010257152">
    <property type="protein sequence ID" value="VEL38188.1"/>
    <property type="molecule type" value="Genomic_DNA"/>
</dbReference>
<dbReference type="GO" id="GO:0000398">
    <property type="term" value="P:mRNA splicing, via spliceosome"/>
    <property type="evidence" value="ECO:0007669"/>
    <property type="project" value="InterPro"/>
</dbReference>
<dbReference type="PANTHER" id="PTHR12111">
    <property type="entry name" value="SPLICING FACTOR YJU2"/>
    <property type="match status" value="1"/>
</dbReference>
<comment type="similarity">
    <text evidence="1">Belongs to the CWC16 family.</text>
</comment>
<dbReference type="GO" id="GO:0005684">
    <property type="term" value="C:U2-type spliceosomal complex"/>
    <property type="evidence" value="ECO:0007669"/>
    <property type="project" value="TreeGrafter"/>
</dbReference>
<dbReference type="Proteomes" id="UP000784294">
    <property type="component" value="Unassembled WGS sequence"/>
</dbReference>
<evidence type="ECO:0000313" key="2">
    <source>
        <dbReference type="EMBL" id="VEL38188.1"/>
    </source>
</evidence>
<dbReference type="GO" id="GO:0071014">
    <property type="term" value="C:post-mRNA release spliceosomal complex"/>
    <property type="evidence" value="ECO:0007669"/>
    <property type="project" value="TreeGrafter"/>
</dbReference>
<dbReference type="InterPro" id="IPR007590">
    <property type="entry name" value="Saf4/Yju2"/>
</dbReference>
<evidence type="ECO:0000313" key="3">
    <source>
        <dbReference type="Proteomes" id="UP000784294"/>
    </source>
</evidence>
<accession>A0A448XJJ6</accession>
<reference evidence="2" key="1">
    <citation type="submission" date="2018-11" db="EMBL/GenBank/DDBJ databases">
        <authorList>
            <consortium name="Pathogen Informatics"/>
        </authorList>
    </citation>
    <scope>NUCLEOTIDE SEQUENCE</scope>
</reference>
<name>A0A448XJJ6_9PLAT</name>
<dbReference type="PANTHER" id="PTHR12111:SF2">
    <property type="entry name" value="SPLICING FACTOR YJU2B-RELATED"/>
    <property type="match status" value="1"/>
</dbReference>
<comment type="caution">
    <text evidence="2">The sequence shown here is derived from an EMBL/GenBank/DDBJ whole genome shotgun (WGS) entry which is preliminary data.</text>
</comment>
<proteinExistence type="inferred from homology"/>
<sequence>MLFFMLAQANLDRSGERKGTNKYYPPDFDPKIHKTLSRYHGIHPLRDRGQKASEGIIKIRFEMPYNCWCLTCKNPIGMGVRYNAEKIQVGMYHSTPIFKFKMPCHLCAGTIEIQTDPQNFDYVLISGARRKDQIWEAEDNEQIVMSDFHEKKKLAMDAMYQVEHSVKDKSQGDLAKPALEQLELDKNVFKDDFAANQLLRKKFREVKRLAKEELAKDNVLLNKLSLVGSHVKLLPEQESDEVGAKLIRLTHTKSSRLQ</sequence>
<organism evidence="2 3">
    <name type="scientific">Protopolystoma xenopodis</name>
    <dbReference type="NCBI Taxonomy" id="117903"/>
    <lineage>
        <taxon>Eukaryota</taxon>
        <taxon>Metazoa</taxon>
        <taxon>Spiralia</taxon>
        <taxon>Lophotrochozoa</taxon>
        <taxon>Platyhelminthes</taxon>
        <taxon>Monogenea</taxon>
        <taxon>Polyopisthocotylea</taxon>
        <taxon>Polystomatidea</taxon>
        <taxon>Polystomatidae</taxon>
        <taxon>Protopolystoma</taxon>
    </lineage>
</organism>
<dbReference type="OrthoDB" id="360327at2759"/>
<protein>
    <submittedName>
        <fullName evidence="2">Uncharacterized protein</fullName>
    </submittedName>
</protein>
<dbReference type="Pfam" id="PF04502">
    <property type="entry name" value="Saf4_Yju2"/>
    <property type="match status" value="1"/>
</dbReference>
<gene>
    <name evidence="2" type="ORF">PXEA_LOCUS31628</name>
</gene>
<dbReference type="AlphaFoldDB" id="A0A448XJJ6"/>